<keyword evidence="2 8" id="KW-0699">rRNA-binding</keyword>
<dbReference type="HAMAP" id="MF_01309_B">
    <property type="entry name" value="Ribosomal_uS3_B"/>
    <property type="match status" value="1"/>
</dbReference>
<keyword evidence="4 8" id="KW-0689">Ribosomal protein</keyword>
<dbReference type="SUPFAM" id="SSF54821">
    <property type="entry name" value="Ribosomal protein S3 C-terminal domain"/>
    <property type="match status" value="1"/>
</dbReference>
<evidence type="ECO:0000256" key="1">
    <source>
        <dbReference type="ARBA" id="ARBA00010761"/>
    </source>
</evidence>
<dbReference type="GO" id="GO:0019843">
    <property type="term" value="F:rRNA binding"/>
    <property type="evidence" value="ECO:0007669"/>
    <property type="project" value="UniProtKB-UniRule"/>
</dbReference>
<organism evidence="11">
    <name type="scientific">uncultured Thermomicrobiales bacterium</name>
    <dbReference type="NCBI Taxonomy" id="1645740"/>
    <lineage>
        <taxon>Bacteria</taxon>
        <taxon>Pseudomonadati</taxon>
        <taxon>Thermomicrobiota</taxon>
        <taxon>Thermomicrobia</taxon>
        <taxon>Thermomicrobiales</taxon>
        <taxon>environmental samples</taxon>
    </lineage>
</organism>
<dbReference type="InterPro" id="IPR005704">
    <property type="entry name" value="Ribosomal_uS3_bac-typ"/>
</dbReference>
<dbReference type="GO" id="GO:0006412">
    <property type="term" value="P:translation"/>
    <property type="evidence" value="ECO:0007669"/>
    <property type="project" value="UniProtKB-UniRule"/>
</dbReference>
<evidence type="ECO:0000256" key="5">
    <source>
        <dbReference type="ARBA" id="ARBA00023274"/>
    </source>
</evidence>
<dbReference type="InterPro" id="IPR004087">
    <property type="entry name" value="KH_dom"/>
</dbReference>
<comment type="similarity">
    <text evidence="1 8 9">Belongs to the universal ribosomal protein uS3 family.</text>
</comment>
<comment type="subunit">
    <text evidence="8">Part of the 30S ribosomal subunit. Forms a tight complex with proteins S10 and S14.</text>
</comment>
<dbReference type="CDD" id="cd02412">
    <property type="entry name" value="KH-II_30S_S3"/>
    <property type="match status" value="1"/>
</dbReference>
<accession>A0A6J4U5H1</accession>
<dbReference type="GO" id="GO:0003735">
    <property type="term" value="F:structural constituent of ribosome"/>
    <property type="evidence" value="ECO:0007669"/>
    <property type="project" value="InterPro"/>
</dbReference>
<evidence type="ECO:0000259" key="10">
    <source>
        <dbReference type="PROSITE" id="PS50823"/>
    </source>
</evidence>
<dbReference type="PANTHER" id="PTHR11760">
    <property type="entry name" value="30S/40S RIBOSOMAL PROTEIN S3"/>
    <property type="match status" value="1"/>
</dbReference>
<gene>
    <name evidence="8" type="primary">rpsC</name>
    <name evidence="11" type="ORF">AVDCRST_MAG70-125</name>
</gene>
<dbReference type="Pfam" id="PF00189">
    <property type="entry name" value="Ribosomal_S3_C"/>
    <property type="match status" value="1"/>
</dbReference>
<dbReference type="EMBL" id="CADCWH010000020">
    <property type="protein sequence ID" value="CAA9541218.1"/>
    <property type="molecule type" value="Genomic_DNA"/>
</dbReference>
<dbReference type="FunFam" id="3.30.300.20:FF:000001">
    <property type="entry name" value="30S ribosomal protein S3"/>
    <property type="match status" value="1"/>
</dbReference>
<evidence type="ECO:0000256" key="6">
    <source>
        <dbReference type="ARBA" id="ARBA00024998"/>
    </source>
</evidence>
<keyword evidence="3 8" id="KW-0694">RNA-binding</keyword>
<dbReference type="InterPro" id="IPR009019">
    <property type="entry name" value="KH_sf_prok-type"/>
</dbReference>
<evidence type="ECO:0000256" key="9">
    <source>
        <dbReference type="RuleBase" id="RU003624"/>
    </source>
</evidence>
<dbReference type="Pfam" id="PF07650">
    <property type="entry name" value="KH_2"/>
    <property type="match status" value="1"/>
</dbReference>
<evidence type="ECO:0000256" key="4">
    <source>
        <dbReference type="ARBA" id="ARBA00022980"/>
    </source>
</evidence>
<dbReference type="PROSITE" id="PS50823">
    <property type="entry name" value="KH_TYPE_2"/>
    <property type="match status" value="1"/>
</dbReference>
<dbReference type="InterPro" id="IPR004044">
    <property type="entry name" value="KH_dom_type_2"/>
</dbReference>
<evidence type="ECO:0000256" key="2">
    <source>
        <dbReference type="ARBA" id="ARBA00022730"/>
    </source>
</evidence>
<dbReference type="AlphaFoldDB" id="A0A6J4U5H1"/>
<feature type="domain" description="KH type-2" evidence="10">
    <location>
        <begin position="38"/>
        <end position="106"/>
    </location>
</feature>
<evidence type="ECO:0000313" key="11">
    <source>
        <dbReference type="EMBL" id="CAA9541218.1"/>
    </source>
</evidence>
<comment type="function">
    <text evidence="6 8">Binds the lower part of the 30S subunit head. Binds mRNA in the 70S ribosome, positioning it for translation.</text>
</comment>
<dbReference type="PANTHER" id="PTHR11760:SF19">
    <property type="entry name" value="SMALL RIBOSOMAL SUBUNIT PROTEIN US3C"/>
    <property type="match status" value="1"/>
</dbReference>
<dbReference type="GO" id="GO:0003729">
    <property type="term" value="F:mRNA binding"/>
    <property type="evidence" value="ECO:0007669"/>
    <property type="project" value="UniProtKB-UniRule"/>
</dbReference>
<protein>
    <recommendedName>
        <fullName evidence="7 8">Small ribosomal subunit protein uS3</fullName>
    </recommendedName>
</protein>
<dbReference type="InterPro" id="IPR057258">
    <property type="entry name" value="Ribosomal_uS3"/>
</dbReference>
<sequence>MGRKVNPIGFRLGIASEWESKWYADRNYTDQLHEDLKIRRIVMAEAGRAGVCRIELERAANRVDVTLFTSKPGIVIGKQGANVERIRKMLETQVGKKIHMRIEEVKVPETNAQLIAESIAEQIGRRVAYRRAVKHAVQQAMRRNAKGIKIRLSGRLGGAEMSRSVSEMDGRVPLHTLRADIDFAVVHAHTTYGRIGVKVWVYNGDKMPERNVATEATLTADLAALPAD</sequence>
<evidence type="ECO:0000256" key="7">
    <source>
        <dbReference type="ARBA" id="ARBA00035257"/>
    </source>
</evidence>
<dbReference type="PROSITE" id="PS00548">
    <property type="entry name" value="RIBOSOMAL_S3"/>
    <property type="match status" value="1"/>
</dbReference>
<dbReference type="InterPro" id="IPR018280">
    <property type="entry name" value="Ribosomal_uS3_CS"/>
</dbReference>
<dbReference type="InterPro" id="IPR036419">
    <property type="entry name" value="Ribosomal_S3_C_sf"/>
</dbReference>
<keyword evidence="5 8" id="KW-0687">Ribonucleoprotein</keyword>
<dbReference type="InterPro" id="IPR015946">
    <property type="entry name" value="KH_dom-like_a/b"/>
</dbReference>
<dbReference type="SMART" id="SM00322">
    <property type="entry name" value="KH"/>
    <property type="match status" value="1"/>
</dbReference>
<dbReference type="GO" id="GO:0022627">
    <property type="term" value="C:cytosolic small ribosomal subunit"/>
    <property type="evidence" value="ECO:0007669"/>
    <property type="project" value="TreeGrafter"/>
</dbReference>
<name>A0A6J4U5H1_9BACT</name>
<dbReference type="Gene3D" id="3.30.300.20">
    <property type="match status" value="1"/>
</dbReference>
<reference evidence="11" key="1">
    <citation type="submission" date="2020-02" db="EMBL/GenBank/DDBJ databases">
        <authorList>
            <person name="Meier V. D."/>
        </authorList>
    </citation>
    <scope>NUCLEOTIDE SEQUENCE</scope>
    <source>
        <strain evidence="11">AVDCRST_MAG70</strain>
    </source>
</reference>
<dbReference type="InterPro" id="IPR001351">
    <property type="entry name" value="Ribosomal_uS3_C"/>
</dbReference>
<dbReference type="SUPFAM" id="SSF54814">
    <property type="entry name" value="Prokaryotic type KH domain (KH-domain type II)"/>
    <property type="match status" value="1"/>
</dbReference>
<proteinExistence type="inferred from homology"/>
<dbReference type="Gene3D" id="3.30.1140.32">
    <property type="entry name" value="Ribosomal protein S3, C-terminal domain"/>
    <property type="match status" value="1"/>
</dbReference>
<evidence type="ECO:0000256" key="8">
    <source>
        <dbReference type="HAMAP-Rule" id="MF_01309"/>
    </source>
</evidence>
<dbReference type="NCBIfam" id="TIGR01009">
    <property type="entry name" value="rpsC_bact"/>
    <property type="match status" value="1"/>
</dbReference>
<evidence type="ECO:0000256" key="3">
    <source>
        <dbReference type="ARBA" id="ARBA00022884"/>
    </source>
</evidence>